<sequence length="363" mass="40857">MIKILAACGAGVNSSYQIKSALEEELSNRGYDVHCDAVMVKDVNEDLMKGYDIFTPIAATDLGFEPGIPVIEAGPILFRIPAMSAPVFDNIRLPAKQNYEASKQLTDARFKRLVGVQRTTFEEMLAVLKTAYQLKHAKGGRKPKLSLEDLLMATLQYVREYRTYEEIAADFGVHESNLIRRSQWVEVTLVQSGVTISRTPLSSEDTVMIDATEVKINRPKKQLANDSGKKKFHVMKAQAIVTSQGRIVSLDITVNYCHDMKLFKMSRRNIGQAGKILTDSGYQGLMKIYPQAQTPRKSSKLKPLTAEDKACNHALSKERSKVENIFAKVETFKMFSTTYRNHRKRFGLRMNLISGIINHELGF</sequence>
<dbReference type="Pfam" id="PF01609">
    <property type="entry name" value="DDE_Tnp_1"/>
    <property type="match status" value="1"/>
</dbReference>
<feature type="domain" description="Transposase Helix-turn-helix" evidence="8">
    <location>
        <begin position="144"/>
        <end position="193"/>
    </location>
</feature>
<feature type="domain" description="Transposase IS4-like" evidence="6">
    <location>
        <begin position="204"/>
        <end position="348"/>
    </location>
</feature>
<dbReference type="GO" id="GO:0006313">
    <property type="term" value="P:DNA transposition"/>
    <property type="evidence" value="ECO:0007669"/>
    <property type="project" value="InterPro"/>
</dbReference>
<keyword evidence="5" id="KW-0233">DNA recombination</keyword>
<evidence type="ECO:0000256" key="2">
    <source>
        <dbReference type="ARBA" id="ARBA00022578"/>
    </source>
</evidence>
<dbReference type="InterPro" id="IPR036095">
    <property type="entry name" value="PTS_EIIB-like_sf"/>
</dbReference>
<organism evidence="9">
    <name type="scientific">Streptococcus pneumoniae</name>
    <dbReference type="NCBI Taxonomy" id="1313"/>
    <lineage>
        <taxon>Bacteria</taxon>
        <taxon>Bacillati</taxon>
        <taxon>Bacillota</taxon>
        <taxon>Bacilli</taxon>
        <taxon>Lactobacillales</taxon>
        <taxon>Streptococcaceae</taxon>
        <taxon>Streptococcus</taxon>
    </lineage>
</organism>
<feature type="domain" description="Phosphotransferase system EIIB component type 2/3" evidence="7">
    <location>
        <begin position="3"/>
        <end position="55"/>
    </location>
</feature>
<dbReference type="Pfam" id="PF13613">
    <property type="entry name" value="HTH_Tnp_4"/>
    <property type="match status" value="1"/>
</dbReference>
<dbReference type="InterPro" id="IPR027805">
    <property type="entry name" value="Transposase_HTH_dom"/>
</dbReference>
<evidence type="ECO:0000256" key="1">
    <source>
        <dbReference type="ARBA" id="ARBA00010075"/>
    </source>
</evidence>
<protein>
    <submittedName>
        <fullName evidence="9">Fusion of IS1381 orf A and B</fullName>
    </submittedName>
</protein>
<dbReference type="Pfam" id="PF02302">
    <property type="entry name" value="PTS_IIB"/>
    <property type="match status" value="1"/>
</dbReference>
<keyword evidence="2" id="KW-0815">Transposition</keyword>
<comment type="similarity">
    <text evidence="1">Belongs to the transposase 11 family.</text>
</comment>
<gene>
    <name evidence="9" type="ORF">SAMEA2341601_01177</name>
</gene>
<reference evidence="9" key="1">
    <citation type="submission" date="2019-04" db="EMBL/GenBank/DDBJ databases">
        <authorList>
            <consortium name="Pathogen Informatics"/>
        </authorList>
    </citation>
    <scope>NUCLEOTIDE SEQUENCE</scope>
    <source>
        <strain evidence="9">GPSC20</strain>
    </source>
</reference>
<evidence type="ECO:0000259" key="7">
    <source>
        <dbReference type="Pfam" id="PF02302"/>
    </source>
</evidence>
<keyword evidence="3" id="KW-0808">Transferase</keyword>
<dbReference type="GO" id="GO:0009401">
    <property type="term" value="P:phosphoenolpyruvate-dependent sugar phosphotransferase system"/>
    <property type="evidence" value="ECO:0007669"/>
    <property type="project" value="InterPro"/>
</dbReference>
<dbReference type="EMBL" id="CAATFO010000005">
    <property type="protein sequence ID" value="VNP09330.1"/>
    <property type="molecule type" value="Genomic_DNA"/>
</dbReference>
<dbReference type="InterPro" id="IPR002559">
    <property type="entry name" value="Transposase_11"/>
</dbReference>
<dbReference type="InterPro" id="IPR003501">
    <property type="entry name" value="PTS_EIIB_2/3"/>
</dbReference>
<proteinExistence type="inferred from homology"/>
<evidence type="ECO:0000256" key="4">
    <source>
        <dbReference type="ARBA" id="ARBA00023125"/>
    </source>
</evidence>
<dbReference type="GO" id="GO:0003677">
    <property type="term" value="F:DNA binding"/>
    <property type="evidence" value="ECO:0007669"/>
    <property type="project" value="UniProtKB-KW"/>
</dbReference>
<dbReference type="AlphaFoldDB" id="A0A4J1RM71"/>
<dbReference type="SUPFAM" id="SSF52794">
    <property type="entry name" value="PTS system IIB component-like"/>
    <property type="match status" value="1"/>
</dbReference>
<evidence type="ECO:0000259" key="8">
    <source>
        <dbReference type="Pfam" id="PF13613"/>
    </source>
</evidence>
<evidence type="ECO:0000259" key="6">
    <source>
        <dbReference type="Pfam" id="PF01609"/>
    </source>
</evidence>
<dbReference type="GO" id="GO:0008982">
    <property type="term" value="F:protein-N(PI)-phosphohistidine-sugar phosphotransferase activity"/>
    <property type="evidence" value="ECO:0007669"/>
    <property type="project" value="InterPro"/>
</dbReference>
<dbReference type="Gene3D" id="3.40.50.2300">
    <property type="match status" value="1"/>
</dbReference>
<dbReference type="NCBIfam" id="NF033581">
    <property type="entry name" value="transpos_IS5_4"/>
    <property type="match status" value="1"/>
</dbReference>
<dbReference type="GO" id="GO:0004803">
    <property type="term" value="F:transposase activity"/>
    <property type="evidence" value="ECO:0007669"/>
    <property type="project" value="InterPro"/>
</dbReference>
<evidence type="ECO:0000313" key="9">
    <source>
        <dbReference type="EMBL" id="VNP09330.1"/>
    </source>
</evidence>
<evidence type="ECO:0000256" key="3">
    <source>
        <dbReference type="ARBA" id="ARBA00022679"/>
    </source>
</evidence>
<evidence type="ECO:0000256" key="5">
    <source>
        <dbReference type="ARBA" id="ARBA00023172"/>
    </source>
</evidence>
<dbReference type="InterPro" id="IPR047959">
    <property type="entry name" value="Transpos_IS5"/>
</dbReference>
<name>A0A4J1RM71_STREE</name>
<keyword evidence="4" id="KW-0238">DNA-binding</keyword>
<accession>A0A4J1RM71</accession>